<proteinExistence type="predicted"/>
<gene>
    <name evidence="1" type="ORF">SAMN04488242_2076</name>
</gene>
<dbReference type="OrthoDB" id="4739604at2"/>
<organism evidence="1 2">
    <name type="scientific">Tessaracoccus oleiagri</name>
    <dbReference type="NCBI Taxonomy" id="686624"/>
    <lineage>
        <taxon>Bacteria</taxon>
        <taxon>Bacillati</taxon>
        <taxon>Actinomycetota</taxon>
        <taxon>Actinomycetes</taxon>
        <taxon>Propionibacteriales</taxon>
        <taxon>Propionibacteriaceae</taxon>
        <taxon>Tessaracoccus</taxon>
    </lineage>
</organism>
<dbReference type="InterPro" id="IPR014718">
    <property type="entry name" value="GH-type_carb-bd"/>
</dbReference>
<dbReference type="Gene3D" id="2.70.98.10">
    <property type="match status" value="1"/>
</dbReference>
<dbReference type="GO" id="GO:0030246">
    <property type="term" value="F:carbohydrate binding"/>
    <property type="evidence" value="ECO:0007669"/>
    <property type="project" value="InterPro"/>
</dbReference>
<dbReference type="EMBL" id="FNGP01000003">
    <property type="protein sequence ID" value="SDL57794.1"/>
    <property type="molecule type" value="Genomic_DNA"/>
</dbReference>
<dbReference type="CDD" id="cd09022">
    <property type="entry name" value="Aldose_epim_Ec_YihR"/>
    <property type="match status" value="1"/>
</dbReference>
<reference evidence="1 2" key="1">
    <citation type="submission" date="2016-10" db="EMBL/GenBank/DDBJ databases">
        <authorList>
            <person name="de Groot N.N."/>
        </authorList>
    </citation>
    <scope>NUCLEOTIDE SEQUENCE [LARGE SCALE GENOMIC DNA]</scope>
    <source>
        <strain evidence="1 2">CGMCC 1.9159</strain>
    </source>
</reference>
<dbReference type="InterPro" id="IPR011013">
    <property type="entry name" value="Gal_mutarotase_sf_dom"/>
</dbReference>
<dbReference type="AlphaFoldDB" id="A0A1G9L7D3"/>
<sequence>MMILPTGTQYDISHGALTAVVTEVGATLRSLSHHGREVLWTYGADERPRGFAGATLAPWPNRVRDGAYRFDGVTHHLPVNEPGFRTAIHGLLFDVPWRLTRRSDEALTLSAVVYPQVGWTGTLRVEQTFALDDEGLRVSFTATNAGDSPLPFGYGAHPLFQFPDVGRVVLSLPFARQLRVDDRLLPVEIADLDPSFDFREARAIGELSFDTAFTEPLGPWQVRAEGPDHAVTVWADEAFGWVQLYTRPERGALAIEPMTCGPDAFNDGPTHDGLLRLEPGESASGTWGVRLS</sequence>
<dbReference type="Pfam" id="PF01263">
    <property type="entry name" value="Aldose_epim"/>
    <property type="match status" value="1"/>
</dbReference>
<accession>A0A1G9L7D3</accession>
<dbReference type="RefSeq" id="WP_093251715.1">
    <property type="nucleotide sequence ID" value="NZ_FNGP01000003.1"/>
</dbReference>
<evidence type="ECO:0000313" key="2">
    <source>
        <dbReference type="Proteomes" id="UP000199475"/>
    </source>
</evidence>
<dbReference type="InterPro" id="IPR008183">
    <property type="entry name" value="Aldose_1/G6P_1-epimerase"/>
</dbReference>
<dbReference type="Proteomes" id="UP000199475">
    <property type="component" value="Unassembled WGS sequence"/>
</dbReference>
<protein>
    <submittedName>
        <fullName evidence="1">Aldose 1-epimerase</fullName>
    </submittedName>
</protein>
<evidence type="ECO:0000313" key="1">
    <source>
        <dbReference type="EMBL" id="SDL57794.1"/>
    </source>
</evidence>
<keyword evidence="2" id="KW-1185">Reference proteome</keyword>
<dbReference type="STRING" id="686624.SAMN04488242_2076"/>
<dbReference type="GO" id="GO:0005975">
    <property type="term" value="P:carbohydrate metabolic process"/>
    <property type="evidence" value="ECO:0007669"/>
    <property type="project" value="InterPro"/>
</dbReference>
<dbReference type="InterPro" id="IPR037480">
    <property type="entry name" value="YihR-like"/>
</dbReference>
<dbReference type="SUPFAM" id="SSF74650">
    <property type="entry name" value="Galactose mutarotase-like"/>
    <property type="match status" value="1"/>
</dbReference>
<name>A0A1G9L7D3_9ACTN</name>
<dbReference type="GO" id="GO:0016853">
    <property type="term" value="F:isomerase activity"/>
    <property type="evidence" value="ECO:0007669"/>
    <property type="project" value="InterPro"/>
</dbReference>